<dbReference type="EMBL" id="FUEG01000020">
    <property type="protein sequence ID" value="SJL13485.1"/>
    <property type="molecule type" value="Genomic_DNA"/>
</dbReference>
<dbReference type="OrthoDB" id="3053346at2759"/>
<dbReference type="Proteomes" id="UP000219338">
    <property type="component" value="Unassembled WGS sequence"/>
</dbReference>
<reference evidence="2" key="1">
    <citation type="journal article" date="2017" name="Nat. Ecol. Evol.">
        <title>Genome expansion and lineage-specific genetic innovations in the forest pathogenic fungi Armillaria.</title>
        <authorList>
            <person name="Sipos G."/>
            <person name="Prasanna A.N."/>
            <person name="Walter M.C."/>
            <person name="O'Connor E."/>
            <person name="Balint B."/>
            <person name="Krizsan K."/>
            <person name="Kiss B."/>
            <person name="Hess J."/>
            <person name="Varga T."/>
            <person name="Slot J."/>
            <person name="Riley R."/>
            <person name="Boka B."/>
            <person name="Rigling D."/>
            <person name="Barry K."/>
            <person name="Lee J."/>
            <person name="Mihaltcheva S."/>
            <person name="LaButti K."/>
            <person name="Lipzen A."/>
            <person name="Waldron R."/>
            <person name="Moloney N.M."/>
            <person name="Sperisen C."/>
            <person name="Kredics L."/>
            <person name="Vagvoelgyi C."/>
            <person name="Patrignani A."/>
            <person name="Fitzpatrick D."/>
            <person name="Nagy I."/>
            <person name="Doyle S."/>
            <person name="Anderson J.B."/>
            <person name="Grigoriev I.V."/>
            <person name="Gueldener U."/>
            <person name="Muensterkoetter M."/>
            <person name="Nagy L.G."/>
        </authorList>
    </citation>
    <scope>NUCLEOTIDE SEQUENCE [LARGE SCALE GENOMIC DNA]</scope>
    <source>
        <strain evidence="2">C18/9</strain>
    </source>
</reference>
<gene>
    <name evidence="1" type="ORF">ARMOST_16929</name>
</gene>
<organism evidence="1 2">
    <name type="scientific">Armillaria ostoyae</name>
    <name type="common">Armillaria root rot fungus</name>
    <dbReference type="NCBI Taxonomy" id="47428"/>
    <lineage>
        <taxon>Eukaryota</taxon>
        <taxon>Fungi</taxon>
        <taxon>Dikarya</taxon>
        <taxon>Basidiomycota</taxon>
        <taxon>Agaricomycotina</taxon>
        <taxon>Agaricomycetes</taxon>
        <taxon>Agaricomycetidae</taxon>
        <taxon>Agaricales</taxon>
        <taxon>Marasmiineae</taxon>
        <taxon>Physalacriaceae</taxon>
        <taxon>Armillaria</taxon>
    </lineage>
</organism>
<protein>
    <submittedName>
        <fullName evidence="1">Uncharacterized protein</fullName>
    </submittedName>
</protein>
<name>A0A284RXK6_ARMOS</name>
<accession>A0A284RXK6</accession>
<dbReference type="AlphaFoldDB" id="A0A284RXK6"/>
<evidence type="ECO:0000313" key="2">
    <source>
        <dbReference type="Proteomes" id="UP000219338"/>
    </source>
</evidence>
<proteinExistence type="predicted"/>
<evidence type="ECO:0000313" key="1">
    <source>
        <dbReference type="EMBL" id="SJL13485.1"/>
    </source>
</evidence>
<keyword evidence="2" id="KW-1185">Reference proteome</keyword>
<sequence>MLPHSGEYIAFKLDPVASLEALNDPEVCEVLETKTYVSCVTYLISFPLPGVEHISVSKTLLSKGLTKDDPDRLITSDMSNRERLFHGLTATIQRSPGRNAEFVNVIIGGAWPQPKYGLSNEDQVLLDRDYFDEDSDRRELLKTAKAIGKL</sequence>